<comment type="similarity">
    <text evidence="2">Belongs to the noggin family.</text>
</comment>
<evidence type="ECO:0000313" key="8">
    <source>
        <dbReference type="Proteomes" id="UP001160148"/>
    </source>
</evidence>
<gene>
    <name evidence="7" type="ORF">MEUPH1_LOCUS6653</name>
</gene>
<dbReference type="EMBL" id="CARXXK010000001">
    <property type="protein sequence ID" value="CAI6350162.1"/>
    <property type="molecule type" value="Genomic_DNA"/>
</dbReference>
<comment type="subcellular location">
    <subcellularLocation>
        <location evidence="1">Secreted</location>
    </subcellularLocation>
</comment>
<dbReference type="AlphaFoldDB" id="A0AAV0W2Y3"/>
<reference evidence="7 8" key="1">
    <citation type="submission" date="2023-01" db="EMBL/GenBank/DDBJ databases">
        <authorList>
            <person name="Whitehead M."/>
        </authorList>
    </citation>
    <scope>NUCLEOTIDE SEQUENCE [LARGE SCALE GENOMIC DNA]</scope>
</reference>
<evidence type="ECO:0000256" key="3">
    <source>
        <dbReference type="ARBA" id="ARBA00022473"/>
    </source>
</evidence>
<dbReference type="SUPFAM" id="SSF57501">
    <property type="entry name" value="Cystine-knot cytokines"/>
    <property type="match status" value="1"/>
</dbReference>
<evidence type="ECO:0000256" key="6">
    <source>
        <dbReference type="SAM" id="Phobius"/>
    </source>
</evidence>
<keyword evidence="3" id="KW-0217">Developmental protein</keyword>
<dbReference type="PANTHER" id="PTHR10494:SF6">
    <property type="entry name" value="NOGGIN"/>
    <property type="match status" value="1"/>
</dbReference>
<evidence type="ECO:0000256" key="4">
    <source>
        <dbReference type="ARBA" id="ARBA00022525"/>
    </source>
</evidence>
<dbReference type="InterPro" id="IPR008717">
    <property type="entry name" value="Noggin"/>
</dbReference>
<organism evidence="7 8">
    <name type="scientific">Macrosiphum euphorbiae</name>
    <name type="common">potato aphid</name>
    <dbReference type="NCBI Taxonomy" id="13131"/>
    <lineage>
        <taxon>Eukaryota</taxon>
        <taxon>Metazoa</taxon>
        <taxon>Ecdysozoa</taxon>
        <taxon>Arthropoda</taxon>
        <taxon>Hexapoda</taxon>
        <taxon>Insecta</taxon>
        <taxon>Pterygota</taxon>
        <taxon>Neoptera</taxon>
        <taxon>Paraneoptera</taxon>
        <taxon>Hemiptera</taxon>
        <taxon>Sternorrhyncha</taxon>
        <taxon>Aphidomorpha</taxon>
        <taxon>Aphidoidea</taxon>
        <taxon>Aphididae</taxon>
        <taxon>Macrosiphini</taxon>
        <taxon>Macrosiphum</taxon>
    </lineage>
</organism>
<evidence type="ECO:0000256" key="2">
    <source>
        <dbReference type="ARBA" id="ARBA00007480"/>
    </source>
</evidence>
<keyword evidence="6" id="KW-0812">Transmembrane</keyword>
<evidence type="ECO:0000256" key="5">
    <source>
        <dbReference type="ARBA" id="ARBA00022729"/>
    </source>
</evidence>
<keyword evidence="6" id="KW-1133">Transmembrane helix</keyword>
<sequence length="313" mass="35809">MCVRSGRCSGDVELSVQQFYGNLLGTRLALYSERASSAADGVSCCATSTEERRRQDVIMRLSFNVGVVLIIVLASVCEQLLQHSVAINSPAKKTSDGSFSVWFRAEPGLPRKKDMKVDKLNRLIGADYNEMWMSKTAIVITANRGNTSGAAGVKSLETTGPDNLQLPERLPVQYHEMMHTWLVHRSKCPVEYEWADLGKSFWPRWIKKGRCGRSETMSCSWPPGMSCMPSSIRVLNLLRWHCWLKNRKNKRKNRERKTMELEFNKKRVHAARGRRGARQRKSKKKDDKFRCLWIKVPYPVTEDCTCSCKKLDE</sequence>
<accession>A0AAV0W2Y3</accession>
<keyword evidence="6" id="KW-0472">Membrane</keyword>
<dbReference type="GO" id="GO:0009953">
    <property type="term" value="P:dorsal/ventral pattern formation"/>
    <property type="evidence" value="ECO:0007669"/>
    <property type="project" value="TreeGrafter"/>
</dbReference>
<dbReference type="GO" id="GO:0045596">
    <property type="term" value="P:negative regulation of cell differentiation"/>
    <property type="evidence" value="ECO:0007669"/>
    <property type="project" value="InterPro"/>
</dbReference>
<proteinExistence type="inferred from homology"/>
<name>A0AAV0W2Y3_9HEMI</name>
<keyword evidence="8" id="KW-1185">Reference proteome</keyword>
<dbReference type="PANTHER" id="PTHR10494">
    <property type="entry name" value="BONE MORPHOGENETIC PROTEIN INHIBITOR, NOGGIN"/>
    <property type="match status" value="1"/>
</dbReference>
<keyword evidence="4" id="KW-0964">Secreted</keyword>
<dbReference type="Gene3D" id="2.10.90.10">
    <property type="entry name" value="Cystine-knot cytokines"/>
    <property type="match status" value="1"/>
</dbReference>
<protein>
    <submittedName>
        <fullName evidence="7">Uncharacterized protein</fullName>
    </submittedName>
</protein>
<evidence type="ECO:0000313" key="7">
    <source>
        <dbReference type="EMBL" id="CAI6350162.1"/>
    </source>
</evidence>
<dbReference type="Proteomes" id="UP001160148">
    <property type="component" value="Unassembled WGS sequence"/>
</dbReference>
<dbReference type="InterPro" id="IPR029034">
    <property type="entry name" value="Cystine-knot_cytokine"/>
</dbReference>
<comment type="caution">
    <text evidence="7">The sequence shown here is derived from an EMBL/GenBank/DDBJ whole genome shotgun (WGS) entry which is preliminary data.</text>
</comment>
<evidence type="ECO:0000256" key="1">
    <source>
        <dbReference type="ARBA" id="ARBA00004613"/>
    </source>
</evidence>
<dbReference type="GO" id="GO:0005615">
    <property type="term" value="C:extracellular space"/>
    <property type="evidence" value="ECO:0007669"/>
    <property type="project" value="TreeGrafter"/>
</dbReference>
<feature type="transmembrane region" description="Helical" evidence="6">
    <location>
        <begin position="61"/>
        <end position="81"/>
    </location>
</feature>
<dbReference type="Pfam" id="PF05806">
    <property type="entry name" value="Noggin"/>
    <property type="match status" value="1"/>
</dbReference>
<keyword evidence="5" id="KW-0732">Signal</keyword>
<dbReference type="GO" id="GO:0030514">
    <property type="term" value="P:negative regulation of BMP signaling pathway"/>
    <property type="evidence" value="ECO:0007669"/>
    <property type="project" value="InterPro"/>
</dbReference>